<comment type="similarity">
    <text evidence="2 15">Belongs to the complex I subunit 4L family.</text>
</comment>
<evidence type="ECO:0000256" key="13">
    <source>
        <dbReference type="ARBA" id="ARBA00023128"/>
    </source>
</evidence>
<keyword evidence="15" id="KW-0999">Mitochondrion inner membrane</keyword>
<dbReference type="PANTHER" id="PTHR11434">
    <property type="entry name" value="NADH-UBIQUINONE OXIDOREDUCTASE SUBUNIT ND4L"/>
    <property type="match status" value="1"/>
</dbReference>
<dbReference type="PANTHER" id="PTHR11434:SF0">
    <property type="entry name" value="NADH-UBIQUINONE OXIDOREDUCTASE CHAIN 4L"/>
    <property type="match status" value="1"/>
</dbReference>
<evidence type="ECO:0000256" key="15">
    <source>
        <dbReference type="RuleBase" id="RU004419"/>
    </source>
</evidence>
<feature type="transmembrane region" description="Helical" evidence="15">
    <location>
        <begin position="57"/>
        <end position="81"/>
    </location>
</feature>
<evidence type="ECO:0000256" key="3">
    <source>
        <dbReference type="ARBA" id="ARBA00012944"/>
    </source>
</evidence>
<evidence type="ECO:0000256" key="10">
    <source>
        <dbReference type="ARBA" id="ARBA00022989"/>
    </source>
</evidence>
<dbReference type="Pfam" id="PF00420">
    <property type="entry name" value="Oxidored_q2"/>
    <property type="match status" value="1"/>
</dbReference>
<keyword evidence="6 15" id="KW-0679">Respiratory chain</keyword>
<evidence type="ECO:0000256" key="14">
    <source>
        <dbReference type="ARBA" id="ARBA00023136"/>
    </source>
</evidence>
<keyword evidence="14 15" id="KW-0472">Membrane</keyword>
<evidence type="ECO:0000256" key="9">
    <source>
        <dbReference type="ARBA" id="ARBA00022982"/>
    </source>
</evidence>
<keyword evidence="5 15" id="KW-0813">Transport</keyword>
<evidence type="ECO:0000256" key="12">
    <source>
        <dbReference type="ARBA" id="ARBA00023075"/>
    </source>
</evidence>
<dbReference type="EMBL" id="OZ076472">
    <property type="protein sequence ID" value="CAL5270592.1"/>
    <property type="molecule type" value="Genomic_DNA"/>
</dbReference>
<dbReference type="InterPro" id="IPR001133">
    <property type="entry name" value="NADH_UbQ_OxRdtase_chain4L/K"/>
</dbReference>
<keyword evidence="10 15" id="KW-1133">Transmembrane helix</keyword>
<evidence type="ECO:0000313" key="16">
    <source>
        <dbReference type="EMBL" id="CAL5270592.1"/>
    </source>
</evidence>
<evidence type="ECO:0000256" key="11">
    <source>
        <dbReference type="ARBA" id="ARBA00023027"/>
    </source>
</evidence>
<comment type="function">
    <text evidence="15">Core subunit of the mitochondrial membrane respiratory chain NADH dehydrogenase (Complex I) which catalyzes electron transfer from NADH through the respiratory chain, using ubiquinone as an electron acceptor.</text>
</comment>
<dbReference type="Gene3D" id="1.10.287.3510">
    <property type="match status" value="1"/>
</dbReference>
<keyword evidence="12 15" id="KW-0830">Ubiquinone</keyword>
<dbReference type="InterPro" id="IPR039428">
    <property type="entry name" value="NUOK/Mnh_C1-like"/>
</dbReference>
<evidence type="ECO:0000256" key="4">
    <source>
        <dbReference type="ARBA" id="ARBA00016612"/>
    </source>
</evidence>
<evidence type="ECO:0000256" key="5">
    <source>
        <dbReference type="ARBA" id="ARBA00022448"/>
    </source>
</evidence>
<dbReference type="GO" id="GO:0042773">
    <property type="term" value="P:ATP synthesis coupled electron transport"/>
    <property type="evidence" value="ECO:0007669"/>
    <property type="project" value="UniProtKB-UniRule"/>
</dbReference>
<keyword evidence="13 15" id="KW-0496">Mitochondrion</keyword>
<evidence type="ECO:0000256" key="6">
    <source>
        <dbReference type="ARBA" id="ARBA00022660"/>
    </source>
</evidence>
<evidence type="ECO:0000256" key="8">
    <source>
        <dbReference type="ARBA" id="ARBA00022967"/>
    </source>
</evidence>
<protein>
    <recommendedName>
        <fullName evidence="4 15">NADH-ubiquinone oxidoreductase chain 4L</fullName>
        <ecNumber evidence="3 15">7.1.1.2</ecNumber>
    </recommendedName>
</protein>
<reference evidence="16" key="1">
    <citation type="submission" date="2024-06" db="EMBL/GenBank/DDBJ databases">
        <authorList>
            <person name="Manzano-Marin A."/>
            <person name="Manzano-Marin A."/>
            <person name="Alejandro Manzano Marin A."/>
        </authorList>
    </citation>
    <scope>NUCLEOTIDE SEQUENCE</scope>
</reference>
<gene>
    <name evidence="16" type="primary">nad4L</name>
    <name evidence="16" type="ORF">HAPNMSUNAM_07</name>
</gene>
<sequence>MNYQTMVMMMIPVIAMINLMLRKNNFLHLLLCLEMLTLSMLMYLMINMLMINMNTPLLSVIMLTLGACEASLGLSILVLMVRMYGNDMIKNLTMNKC</sequence>
<proteinExistence type="inferred from homology"/>
<comment type="catalytic activity">
    <reaction evidence="15">
        <text>a ubiquinone + NADH + 5 H(+)(in) = a ubiquinol + NAD(+) + 4 H(+)(out)</text>
        <dbReference type="Rhea" id="RHEA:29091"/>
        <dbReference type="Rhea" id="RHEA-COMP:9565"/>
        <dbReference type="Rhea" id="RHEA-COMP:9566"/>
        <dbReference type="ChEBI" id="CHEBI:15378"/>
        <dbReference type="ChEBI" id="CHEBI:16389"/>
        <dbReference type="ChEBI" id="CHEBI:17976"/>
        <dbReference type="ChEBI" id="CHEBI:57540"/>
        <dbReference type="ChEBI" id="CHEBI:57945"/>
        <dbReference type="EC" id="7.1.1.2"/>
    </reaction>
</comment>
<organism evidence="16">
    <name type="scientific">Haementeria sp. COZEM-ANN-HIR-001/002</name>
    <dbReference type="NCBI Taxonomy" id="3157987"/>
    <lineage>
        <taxon>Eukaryota</taxon>
        <taxon>Metazoa</taxon>
        <taxon>Spiralia</taxon>
        <taxon>Lophotrochozoa</taxon>
        <taxon>Annelida</taxon>
        <taxon>Clitellata</taxon>
        <taxon>Hirudinea</taxon>
        <taxon>Rhynchobdellida</taxon>
        <taxon>Glossiphoniidae</taxon>
        <taxon>Haementeria</taxon>
    </lineage>
</organism>
<keyword evidence="8 15" id="KW-1278">Translocase</keyword>
<dbReference type="EC" id="7.1.1.2" evidence="3 15"/>
<evidence type="ECO:0000256" key="2">
    <source>
        <dbReference type="ARBA" id="ARBA00010519"/>
    </source>
</evidence>
<evidence type="ECO:0000256" key="1">
    <source>
        <dbReference type="ARBA" id="ARBA00004225"/>
    </source>
</evidence>
<accession>A0AAT9J411</accession>
<name>A0AAT9J411_9ANNE</name>
<keyword evidence="11 15" id="KW-0520">NAD</keyword>
<feature type="transmembrane region" description="Helical" evidence="15">
    <location>
        <begin position="29"/>
        <end position="51"/>
    </location>
</feature>
<dbReference type="GO" id="GO:0030964">
    <property type="term" value="C:NADH dehydrogenase complex"/>
    <property type="evidence" value="ECO:0007669"/>
    <property type="project" value="TreeGrafter"/>
</dbReference>
<dbReference type="GO" id="GO:0008137">
    <property type="term" value="F:NADH dehydrogenase (ubiquinone) activity"/>
    <property type="evidence" value="ECO:0007669"/>
    <property type="project" value="UniProtKB-EC"/>
</dbReference>
<geneLocation type="mitochondrion" evidence="16"/>
<comment type="subcellular location">
    <subcellularLocation>
        <location evidence="15">Mitochondrion inner membrane</location>
        <topology evidence="15">Multi-pass membrane protein</topology>
    </subcellularLocation>
    <subcellularLocation>
        <location evidence="1">Mitochondrion membrane</location>
        <topology evidence="1">Multi-pass membrane protein</topology>
    </subcellularLocation>
</comment>
<dbReference type="AlphaFoldDB" id="A0AAT9J411"/>
<keyword evidence="9 15" id="KW-0249">Electron transport</keyword>
<dbReference type="GO" id="GO:0016651">
    <property type="term" value="F:oxidoreductase activity, acting on NAD(P)H"/>
    <property type="evidence" value="ECO:0007669"/>
    <property type="project" value="InterPro"/>
</dbReference>
<dbReference type="GO" id="GO:0005743">
    <property type="term" value="C:mitochondrial inner membrane"/>
    <property type="evidence" value="ECO:0007669"/>
    <property type="project" value="UniProtKB-SubCell"/>
</dbReference>
<evidence type="ECO:0000256" key="7">
    <source>
        <dbReference type="ARBA" id="ARBA00022692"/>
    </source>
</evidence>
<keyword evidence="7 15" id="KW-0812">Transmembrane</keyword>